<proteinExistence type="predicted"/>
<accession>A0A9W6H8Y6</accession>
<sequence>MGRVENAITARNAAAITQKPVPWRRRHADRRERDAVALAVLEARVVRVGAVVVML</sequence>
<protein>
    <submittedName>
        <fullName evidence="1">Uncharacterized protein</fullName>
    </submittedName>
</protein>
<dbReference type="AlphaFoldDB" id="A0A9W6H8Y6"/>
<dbReference type="EMBL" id="BSEN01000005">
    <property type="protein sequence ID" value="GLJ75761.1"/>
    <property type="molecule type" value="Genomic_DNA"/>
</dbReference>
<evidence type="ECO:0000313" key="1">
    <source>
        <dbReference type="EMBL" id="GLJ75761.1"/>
    </source>
</evidence>
<reference evidence="1" key="1">
    <citation type="journal article" date="2014" name="Int. J. Syst. Evol. Microbiol.">
        <title>Complete genome sequence of Corynebacterium casei LMG S-19264T (=DSM 44701T), isolated from a smear-ripened cheese.</title>
        <authorList>
            <consortium name="US DOE Joint Genome Institute (JGI-PGF)"/>
            <person name="Walter F."/>
            <person name="Albersmeier A."/>
            <person name="Kalinowski J."/>
            <person name="Ruckert C."/>
        </authorList>
    </citation>
    <scope>NUCLEOTIDE SEQUENCE</scope>
    <source>
        <strain evidence="1">VKM Ac-1401</strain>
    </source>
</reference>
<name>A0A9W6H8Y6_9MICO</name>
<comment type="caution">
    <text evidence="1">The sequence shown here is derived from an EMBL/GenBank/DDBJ whole genome shotgun (WGS) entry which is preliminary data.</text>
</comment>
<dbReference type="Proteomes" id="UP001142372">
    <property type="component" value="Unassembled WGS sequence"/>
</dbReference>
<keyword evidence="2" id="KW-1185">Reference proteome</keyword>
<reference evidence="1" key="2">
    <citation type="submission" date="2023-01" db="EMBL/GenBank/DDBJ databases">
        <authorList>
            <person name="Sun Q."/>
            <person name="Evtushenko L."/>
        </authorList>
    </citation>
    <scope>NUCLEOTIDE SEQUENCE</scope>
    <source>
        <strain evidence="1">VKM Ac-1401</strain>
    </source>
</reference>
<evidence type="ECO:0000313" key="2">
    <source>
        <dbReference type="Proteomes" id="UP001142372"/>
    </source>
</evidence>
<organism evidence="1 2">
    <name type="scientific">Leifsonia poae</name>
    <dbReference type="NCBI Taxonomy" id="110933"/>
    <lineage>
        <taxon>Bacteria</taxon>
        <taxon>Bacillati</taxon>
        <taxon>Actinomycetota</taxon>
        <taxon>Actinomycetes</taxon>
        <taxon>Micrococcales</taxon>
        <taxon>Microbacteriaceae</taxon>
        <taxon>Leifsonia</taxon>
    </lineage>
</organism>
<gene>
    <name evidence="1" type="ORF">GCM10017584_13350</name>
</gene>